<feature type="transmembrane region" description="Helical" evidence="6">
    <location>
        <begin position="172"/>
        <end position="195"/>
    </location>
</feature>
<evidence type="ECO:0000256" key="5">
    <source>
        <dbReference type="ARBA" id="ARBA00023136"/>
    </source>
</evidence>
<dbReference type="OrthoDB" id="43026at2157"/>
<dbReference type="EMBL" id="CP045483">
    <property type="protein sequence ID" value="QGR19574.1"/>
    <property type="molecule type" value="Genomic_DNA"/>
</dbReference>
<dbReference type="PIRSF" id="PIRSF006060">
    <property type="entry name" value="AA_transporter"/>
    <property type="match status" value="1"/>
</dbReference>
<evidence type="ECO:0000256" key="6">
    <source>
        <dbReference type="SAM" id="Phobius"/>
    </source>
</evidence>
<dbReference type="Gene3D" id="1.20.1740.10">
    <property type="entry name" value="Amino acid/polyamine transporter I"/>
    <property type="match status" value="1"/>
</dbReference>
<feature type="transmembrane region" description="Helical" evidence="6">
    <location>
        <begin position="20"/>
        <end position="43"/>
    </location>
</feature>
<organism evidence="7 8">
    <name type="scientific">Stygiolobus azoricus</name>
    <dbReference type="NCBI Taxonomy" id="41675"/>
    <lineage>
        <taxon>Archaea</taxon>
        <taxon>Thermoproteota</taxon>
        <taxon>Thermoprotei</taxon>
        <taxon>Sulfolobales</taxon>
        <taxon>Sulfolobaceae</taxon>
        <taxon>Stygiolobus</taxon>
    </lineage>
</organism>
<feature type="transmembrane region" description="Helical" evidence="6">
    <location>
        <begin position="49"/>
        <end position="70"/>
    </location>
</feature>
<keyword evidence="5 6" id="KW-0472">Membrane</keyword>
<proteinExistence type="predicted"/>
<dbReference type="GO" id="GO:0022857">
    <property type="term" value="F:transmembrane transporter activity"/>
    <property type="evidence" value="ECO:0007669"/>
    <property type="project" value="InterPro"/>
</dbReference>
<feature type="transmembrane region" description="Helical" evidence="6">
    <location>
        <begin position="267"/>
        <end position="289"/>
    </location>
</feature>
<feature type="transmembrane region" description="Helical" evidence="6">
    <location>
        <begin position="226"/>
        <end position="246"/>
    </location>
</feature>
<feature type="transmembrane region" description="Helical" evidence="6">
    <location>
        <begin position="443"/>
        <end position="462"/>
    </location>
</feature>
<keyword evidence="3 6" id="KW-0812">Transmembrane</keyword>
<name>A0A650CP12_9CREN</name>
<comment type="subcellular location">
    <subcellularLocation>
        <location evidence="1">Cell membrane</location>
        <topology evidence="1">Multi-pass membrane protein</topology>
    </subcellularLocation>
</comment>
<dbReference type="RefSeq" id="WP_156006481.1">
    <property type="nucleotide sequence ID" value="NZ_CP045483.1"/>
</dbReference>
<evidence type="ECO:0000313" key="7">
    <source>
        <dbReference type="EMBL" id="QGR19574.1"/>
    </source>
</evidence>
<feature type="transmembrane region" description="Helical" evidence="6">
    <location>
        <begin position="375"/>
        <end position="395"/>
    </location>
</feature>
<keyword evidence="4 6" id="KW-1133">Transmembrane helix</keyword>
<evidence type="ECO:0000256" key="4">
    <source>
        <dbReference type="ARBA" id="ARBA00022989"/>
    </source>
</evidence>
<dbReference type="AlphaFoldDB" id="A0A650CP12"/>
<feature type="transmembrane region" description="Helical" evidence="6">
    <location>
        <begin position="401"/>
        <end position="423"/>
    </location>
</feature>
<feature type="transmembrane region" description="Helical" evidence="6">
    <location>
        <begin position="334"/>
        <end position="354"/>
    </location>
</feature>
<dbReference type="KEGG" id="sazo:D1868_05935"/>
<reference evidence="7 8" key="1">
    <citation type="submission" date="2019-10" db="EMBL/GenBank/DDBJ databases">
        <title>Genome Sequences from Six Type Strain Members of the Archaeal Family Sulfolobaceae: Acidianus ambivalens, Acidianus infernus, Metallosphaera prunae, Stygiolobus azoricus, Sulfolobus metallicus, and Sulfurisphaera ohwakuensis.</title>
        <authorList>
            <person name="Counts J.A."/>
            <person name="Kelly R.M."/>
        </authorList>
    </citation>
    <scope>NUCLEOTIDE SEQUENCE [LARGE SCALE GENOMIC DNA]</scope>
    <source>
        <strain evidence="7 8">FC6</strain>
    </source>
</reference>
<dbReference type="GO" id="GO:0005886">
    <property type="term" value="C:plasma membrane"/>
    <property type="evidence" value="ECO:0007669"/>
    <property type="project" value="UniProtKB-SubCell"/>
</dbReference>
<keyword evidence="8" id="KW-1185">Reference proteome</keyword>
<feature type="transmembrane region" description="Helical" evidence="6">
    <location>
        <begin position="91"/>
        <end position="113"/>
    </location>
</feature>
<dbReference type="InterPro" id="IPR002293">
    <property type="entry name" value="AA/rel_permease1"/>
</dbReference>
<dbReference type="InterPro" id="IPR050367">
    <property type="entry name" value="APC_superfamily"/>
</dbReference>
<dbReference type="PANTHER" id="PTHR42770:SF7">
    <property type="entry name" value="MEMBRANE PROTEIN"/>
    <property type="match status" value="1"/>
</dbReference>
<keyword evidence="2" id="KW-1003">Cell membrane</keyword>
<dbReference type="Proteomes" id="UP000423396">
    <property type="component" value="Chromosome"/>
</dbReference>
<accession>A0A650CP12</accession>
<dbReference type="PANTHER" id="PTHR42770">
    <property type="entry name" value="AMINO ACID TRANSPORTER-RELATED"/>
    <property type="match status" value="1"/>
</dbReference>
<sequence>MEKKLFIRESSGLVKDASVLDAIMINLGNMSAGAGIYFITSALTPGSNAIVTSLIGLLLTIPQAILYTLLMLDIPRTGGDYVWMSRLVSPWIASPLAIALALQTLAYIALIALSVPSFLSSSLGALAVASSNTALSSFSATLLQPTYTAILAAIVFSIGIAVNIFKPKFGFMFISVTAIIAIVATIMTLVGMLYYGHSAFVSSINSLLATYNTSYYKISTVSTSSFSFSATMSLLPLFVVFIYPWLNASPGIAAEIKGLNRKGKYNLFLSLVFTGIIVTLSLAVMYGVVGINFANNAPSNWPTSAPVSPNFLTYAILTIKNPILDWIVAIGYPFWDLATIGYGIVIFARYVFALSFDRVLPEKFAYISPKFKSPVYIHLLDFAGTMIIIVVSIFFASIYDLFGTTLLGMVWFAIVSLGGILYARKSFFKDSNSSRIKIGKIPVITIASVLSFIYFIYLSYVFIKDPALGGNAFADEFIGIAVIAGVVIYALRYYTLKKNEGIDLRLLYQEIPPE</sequence>
<protein>
    <submittedName>
        <fullName evidence="7">Amino acid permease</fullName>
    </submittedName>
</protein>
<feature type="transmembrane region" description="Helical" evidence="6">
    <location>
        <begin position="146"/>
        <end position="165"/>
    </location>
</feature>
<evidence type="ECO:0000256" key="2">
    <source>
        <dbReference type="ARBA" id="ARBA00022475"/>
    </source>
</evidence>
<feature type="transmembrane region" description="Helical" evidence="6">
    <location>
        <begin position="477"/>
        <end position="495"/>
    </location>
</feature>
<dbReference type="Pfam" id="PF13520">
    <property type="entry name" value="AA_permease_2"/>
    <property type="match status" value="1"/>
</dbReference>
<evidence type="ECO:0000313" key="8">
    <source>
        <dbReference type="Proteomes" id="UP000423396"/>
    </source>
</evidence>
<evidence type="ECO:0000256" key="1">
    <source>
        <dbReference type="ARBA" id="ARBA00004651"/>
    </source>
</evidence>
<evidence type="ECO:0000256" key="3">
    <source>
        <dbReference type="ARBA" id="ARBA00022692"/>
    </source>
</evidence>
<dbReference type="GeneID" id="42798591"/>
<gene>
    <name evidence="7" type="ORF">D1868_05935</name>
</gene>